<dbReference type="OrthoDB" id="3821087at2"/>
<dbReference type="PANTHER" id="PTHR32322">
    <property type="entry name" value="INNER MEMBRANE TRANSPORTER"/>
    <property type="match status" value="1"/>
</dbReference>
<feature type="transmembrane region" description="Helical" evidence="6">
    <location>
        <begin position="264"/>
        <end position="282"/>
    </location>
</feature>
<feature type="transmembrane region" description="Helical" evidence="6">
    <location>
        <begin position="12"/>
        <end position="34"/>
    </location>
</feature>
<comment type="caution">
    <text evidence="8">The sequence shown here is derived from an EMBL/GenBank/DDBJ whole genome shotgun (WGS) entry which is preliminary data.</text>
</comment>
<proteinExistence type="inferred from homology"/>
<sequence>MSSSSALPVSRGILYLAAAATSWGTAGAAAALLYRGSDLGPVAVSFWRHLGGVLLLLPLVRPSLWAGGRHRADHGGRTPRRRGDRCHALVTGVAMAVFQTGYFAAVAATGLAVATVITLGSGPVLIAVGARITVGERLGSGGTVAVLGALAGLGVLVLGGGAASVRPAGVALSLLSAGGYAVVTLLSRARGAAGADPLRIALAAFGVGAVCLLPLAAAEGLWPDHFTTGSTPVLLVYLAAVPTALGYGLYFAGLAVVRAATASVITLVEPVTAAVVAVVVLGERLTPATVAGTSVLLVSIGVLAVAEARHQS</sequence>
<feature type="domain" description="EamA" evidence="7">
    <location>
        <begin position="11"/>
        <end position="157"/>
    </location>
</feature>
<comment type="similarity">
    <text evidence="2">Belongs to the EamA transporter family.</text>
</comment>
<feature type="transmembrane region" description="Helical" evidence="6">
    <location>
        <begin position="46"/>
        <end position="65"/>
    </location>
</feature>
<reference evidence="8 9" key="1">
    <citation type="submission" date="2015-10" db="EMBL/GenBank/DDBJ databases">
        <title>Draft genome sequence of pyrrolomycin-producing Streptomyces vitaminophilus.</title>
        <authorList>
            <person name="Graham D.E."/>
            <person name="Mahan K.M."/>
            <person name="Klingeman D.M."/>
            <person name="Hettich R.L."/>
            <person name="Parry R.J."/>
        </authorList>
    </citation>
    <scope>NUCLEOTIDE SEQUENCE [LARGE SCALE GENOMIC DNA]</scope>
    <source>
        <strain evidence="8 9">ATCC 31673</strain>
    </source>
</reference>
<dbReference type="PANTHER" id="PTHR32322:SF2">
    <property type="entry name" value="EAMA DOMAIN-CONTAINING PROTEIN"/>
    <property type="match status" value="1"/>
</dbReference>
<evidence type="ECO:0000256" key="2">
    <source>
        <dbReference type="ARBA" id="ARBA00007362"/>
    </source>
</evidence>
<feature type="transmembrane region" description="Helical" evidence="6">
    <location>
        <begin position="198"/>
        <end position="222"/>
    </location>
</feature>
<feature type="transmembrane region" description="Helical" evidence="6">
    <location>
        <begin position="234"/>
        <end position="257"/>
    </location>
</feature>
<dbReference type="InterPro" id="IPR037185">
    <property type="entry name" value="EmrE-like"/>
</dbReference>
<accession>A0A0T6LUM9</accession>
<evidence type="ECO:0000256" key="1">
    <source>
        <dbReference type="ARBA" id="ARBA00004141"/>
    </source>
</evidence>
<dbReference type="InterPro" id="IPR000620">
    <property type="entry name" value="EamA_dom"/>
</dbReference>
<evidence type="ECO:0000259" key="7">
    <source>
        <dbReference type="Pfam" id="PF00892"/>
    </source>
</evidence>
<protein>
    <recommendedName>
        <fullName evidence="7">EamA domain-containing protein</fullName>
    </recommendedName>
</protein>
<dbReference type="RefSeq" id="WP_018386714.1">
    <property type="nucleotide sequence ID" value="NZ_LLZU01000010.1"/>
</dbReference>
<dbReference type="STRING" id="76728.AQ490_19485"/>
<feature type="transmembrane region" description="Helical" evidence="6">
    <location>
        <begin position="86"/>
        <end position="105"/>
    </location>
</feature>
<feature type="transmembrane region" description="Helical" evidence="6">
    <location>
        <begin position="168"/>
        <end position="186"/>
    </location>
</feature>
<dbReference type="eggNOG" id="COG0697">
    <property type="taxonomic scope" value="Bacteria"/>
</dbReference>
<evidence type="ECO:0000256" key="4">
    <source>
        <dbReference type="ARBA" id="ARBA00022989"/>
    </source>
</evidence>
<feature type="transmembrane region" description="Helical" evidence="6">
    <location>
        <begin position="111"/>
        <end position="130"/>
    </location>
</feature>
<name>A0A0T6LUM9_WENVI</name>
<keyword evidence="4 6" id="KW-1133">Transmembrane helix</keyword>
<organism evidence="8 9">
    <name type="scientific">Wenjunlia vitaminophila</name>
    <name type="common">Streptomyces vitaminophilus</name>
    <dbReference type="NCBI Taxonomy" id="76728"/>
    <lineage>
        <taxon>Bacteria</taxon>
        <taxon>Bacillati</taxon>
        <taxon>Actinomycetota</taxon>
        <taxon>Actinomycetes</taxon>
        <taxon>Kitasatosporales</taxon>
        <taxon>Streptomycetaceae</taxon>
        <taxon>Wenjunlia</taxon>
    </lineage>
</organism>
<dbReference type="Proteomes" id="UP000050867">
    <property type="component" value="Unassembled WGS sequence"/>
</dbReference>
<keyword evidence="9" id="KW-1185">Reference proteome</keyword>
<evidence type="ECO:0000256" key="5">
    <source>
        <dbReference type="ARBA" id="ARBA00023136"/>
    </source>
</evidence>
<evidence type="ECO:0000256" key="3">
    <source>
        <dbReference type="ARBA" id="ARBA00022692"/>
    </source>
</evidence>
<feature type="transmembrane region" description="Helical" evidence="6">
    <location>
        <begin position="288"/>
        <end position="306"/>
    </location>
</feature>
<keyword evidence="5 6" id="KW-0472">Membrane</keyword>
<keyword evidence="3 6" id="KW-0812">Transmembrane</keyword>
<feature type="domain" description="EamA" evidence="7">
    <location>
        <begin position="169"/>
        <end position="303"/>
    </location>
</feature>
<dbReference type="SUPFAM" id="SSF103481">
    <property type="entry name" value="Multidrug resistance efflux transporter EmrE"/>
    <property type="match status" value="2"/>
</dbReference>
<dbReference type="EMBL" id="LLZU01000010">
    <property type="protein sequence ID" value="KRV49859.1"/>
    <property type="molecule type" value="Genomic_DNA"/>
</dbReference>
<dbReference type="GO" id="GO:0016020">
    <property type="term" value="C:membrane"/>
    <property type="evidence" value="ECO:0007669"/>
    <property type="project" value="UniProtKB-SubCell"/>
</dbReference>
<feature type="transmembrane region" description="Helical" evidence="6">
    <location>
        <begin position="142"/>
        <end position="162"/>
    </location>
</feature>
<evidence type="ECO:0000313" key="8">
    <source>
        <dbReference type="EMBL" id="KRV49859.1"/>
    </source>
</evidence>
<evidence type="ECO:0000313" key="9">
    <source>
        <dbReference type="Proteomes" id="UP000050867"/>
    </source>
</evidence>
<evidence type="ECO:0000256" key="6">
    <source>
        <dbReference type="SAM" id="Phobius"/>
    </source>
</evidence>
<gene>
    <name evidence="8" type="ORF">AQ490_19485</name>
</gene>
<dbReference type="Pfam" id="PF00892">
    <property type="entry name" value="EamA"/>
    <property type="match status" value="2"/>
</dbReference>
<dbReference type="AlphaFoldDB" id="A0A0T6LUM9"/>
<comment type="subcellular location">
    <subcellularLocation>
        <location evidence="1">Membrane</location>
        <topology evidence="1">Multi-pass membrane protein</topology>
    </subcellularLocation>
</comment>
<dbReference type="InterPro" id="IPR050638">
    <property type="entry name" value="AA-Vitamin_Transporters"/>
</dbReference>